<keyword evidence="1" id="KW-0472">Membrane</keyword>
<keyword evidence="1" id="KW-1133">Transmembrane helix</keyword>
<proteinExistence type="predicted"/>
<keyword evidence="1" id="KW-0812">Transmembrane</keyword>
<dbReference type="Proteomes" id="UP000618051">
    <property type="component" value="Unassembled WGS sequence"/>
</dbReference>
<protein>
    <submittedName>
        <fullName evidence="2">Uncharacterized protein</fullName>
    </submittedName>
</protein>
<evidence type="ECO:0000256" key="1">
    <source>
        <dbReference type="SAM" id="Phobius"/>
    </source>
</evidence>
<name>A0A835TZ63_9PASS</name>
<dbReference type="EMBL" id="JADDUC010000016">
    <property type="protein sequence ID" value="KAG0127331.1"/>
    <property type="molecule type" value="Genomic_DNA"/>
</dbReference>
<feature type="transmembrane region" description="Helical" evidence="1">
    <location>
        <begin position="20"/>
        <end position="39"/>
    </location>
</feature>
<dbReference type="AlphaFoldDB" id="A0A835TZ63"/>
<gene>
    <name evidence="3" type="ORF">IHE44_0003489</name>
    <name evidence="2" type="ORF">IHE44_003284</name>
</gene>
<evidence type="ECO:0000313" key="4">
    <source>
        <dbReference type="Proteomes" id="UP000618051"/>
    </source>
</evidence>
<dbReference type="OrthoDB" id="10627003at2759"/>
<organism evidence="2">
    <name type="scientific">Lamprotornis superbus</name>
    <dbReference type="NCBI Taxonomy" id="245042"/>
    <lineage>
        <taxon>Eukaryota</taxon>
        <taxon>Metazoa</taxon>
        <taxon>Chordata</taxon>
        <taxon>Craniata</taxon>
        <taxon>Vertebrata</taxon>
        <taxon>Euteleostomi</taxon>
        <taxon>Archelosauria</taxon>
        <taxon>Archosauria</taxon>
        <taxon>Dinosauria</taxon>
        <taxon>Saurischia</taxon>
        <taxon>Theropoda</taxon>
        <taxon>Coelurosauria</taxon>
        <taxon>Aves</taxon>
        <taxon>Neognathae</taxon>
        <taxon>Neoaves</taxon>
        <taxon>Telluraves</taxon>
        <taxon>Australaves</taxon>
        <taxon>Passeriformes</taxon>
        <taxon>Sturnidae</taxon>
        <taxon>Lamprotornis</taxon>
    </lineage>
</organism>
<reference evidence="3 4" key="2">
    <citation type="journal article" date="2021" name="J. Hered.">
        <title>Feather Gene Expression Elucidates the Developmental Basis of Plumage Iridescence in African Starlings.</title>
        <authorList>
            <person name="Rubenstein D.R."/>
            <person name="Corvelo A."/>
            <person name="MacManes M.D."/>
            <person name="Maia R."/>
            <person name="Narzisi G."/>
            <person name="Rousaki A."/>
            <person name="Vandenabeele P."/>
            <person name="Shawkey M.D."/>
            <person name="Solomon J."/>
        </authorList>
    </citation>
    <scope>NUCLEOTIDE SEQUENCE [LARGE SCALE GENOMIC DNA]</scope>
    <source>
        <strain evidence="3">SS15</strain>
    </source>
</reference>
<sequence>MARKRAKAQLTKGLVRVVGLYFSSMVHSFIFIMNLAYAIKFKSKQALDESEGGLCRPVERNSVTGVCPQSLSDSLLPTLRSVAGESCWIAMLAKPGMDGSPGQAWHGRQSWPSLTVLSTSTASHQGSYIEQLPKQQQQNNFSLFPSTKGWNFRGKKRKKSTQDEDTISICSLDTSTSHIVQTEKVMEKIEIKHSFF</sequence>
<evidence type="ECO:0000313" key="2">
    <source>
        <dbReference type="EMBL" id="KAG0127331.1"/>
    </source>
</evidence>
<reference evidence="2" key="1">
    <citation type="submission" date="2020-10" db="EMBL/GenBank/DDBJ databases">
        <title>Feather gene expression reveals the developmental basis of iridescence in African starlings.</title>
        <authorList>
            <person name="Rubenstein D.R."/>
        </authorList>
    </citation>
    <scope>NUCLEOTIDE SEQUENCE</scope>
    <source>
        <strain evidence="2">SS15</strain>
        <tissue evidence="2">Liver</tissue>
    </source>
</reference>
<evidence type="ECO:0000313" key="3">
    <source>
        <dbReference type="EMBL" id="KAI1234438.1"/>
    </source>
</evidence>
<reference evidence="3" key="3">
    <citation type="submission" date="2022-01" db="EMBL/GenBank/DDBJ databases">
        <authorList>
            <person name="Rubenstein D.R."/>
        </authorList>
    </citation>
    <scope>NUCLEOTIDE SEQUENCE</scope>
    <source>
        <strain evidence="3">SS15</strain>
        <tissue evidence="3">Liver</tissue>
    </source>
</reference>
<keyword evidence="4" id="KW-1185">Reference proteome</keyword>
<accession>A0A835TZ63</accession>
<comment type="caution">
    <text evidence="2">The sequence shown here is derived from an EMBL/GenBank/DDBJ whole genome shotgun (WGS) entry which is preliminary data.</text>
</comment>
<dbReference type="EMBL" id="JADDUC020000015">
    <property type="protein sequence ID" value="KAI1234438.1"/>
    <property type="molecule type" value="Genomic_DNA"/>
</dbReference>